<organism evidence="1 2">
    <name type="scientific">Porphyromonas levii</name>
    <dbReference type="NCBI Taxonomy" id="28114"/>
    <lineage>
        <taxon>Bacteria</taxon>
        <taxon>Pseudomonadati</taxon>
        <taxon>Bacteroidota</taxon>
        <taxon>Bacteroidia</taxon>
        <taxon>Bacteroidales</taxon>
        <taxon>Porphyromonadaceae</taxon>
        <taxon>Porphyromonas</taxon>
    </lineage>
</organism>
<proteinExistence type="predicted"/>
<dbReference type="PROSITE" id="PS51257">
    <property type="entry name" value="PROKAR_LIPOPROTEIN"/>
    <property type="match status" value="1"/>
</dbReference>
<dbReference type="Proteomes" id="UP000297225">
    <property type="component" value="Unassembled WGS sequence"/>
</dbReference>
<gene>
    <name evidence="1" type="ORF">E4P47_07955</name>
</gene>
<reference evidence="1 2" key="1">
    <citation type="submission" date="2019-03" db="EMBL/GenBank/DDBJ databases">
        <title>Porphyromonas levii Isolated from the Uterus of Dairy Cows.</title>
        <authorList>
            <person name="Francis A.M."/>
        </authorList>
    </citation>
    <scope>NUCLEOTIDE SEQUENCE [LARGE SCALE GENOMIC DNA]</scope>
    <source>
        <strain evidence="1 2">AF5678</strain>
    </source>
</reference>
<evidence type="ECO:0000313" key="1">
    <source>
        <dbReference type="EMBL" id="TFH94329.1"/>
    </source>
</evidence>
<dbReference type="OrthoDB" id="1013087at2"/>
<dbReference type="AlphaFoldDB" id="A0A4Y8WNG9"/>
<dbReference type="EMBL" id="SPNC01000138">
    <property type="protein sequence ID" value="TFH94329.1"/>
    <property type="molecule type" value="Genomic_DNA"/>
</dbReference>
<evidence type="ECO:0008006" key="3">
    <source>
        <dbReference type="Google" id="ProtNLM"/>
    </source>
</evidence>
<name>A0A4Y8WNG9_9PORP</name>
<evidence type="ECO:0000313" key="2">
    <source>
        <dbReference type="Proteomes" id="UP000297225"/>
    </source>
</evidence>
<comment type="caution">
    <text evidence="1">The sequence shown here is derived from an EMBL/GenBank/DDBJ whole genome shotgun (WGS) entry which is preliminary data.</text>
</comment>
<protein>
    <recommendedName>
        <fullName evidence="3">DUF4407 domain-containing protein</fullName>
    </recommendedName>
</protein>
<sequence>MDKDFLRKLVAFLFYVAFAGISCWATAESLHLLLPSWPVVFCWVVSIGFFVIASYGSKLVVDSLNTNIYLEKRPAKLFGGVLLMLVFWLCCSFPTNMHTFFYRSAINDIALQDVQKTNSYIDQLANNTQINRSIEKNIENLEREVEAALTGLENEIDNLANPGFGDRSKEHLTKIAKAVGVDVIAELSYRGTSPQQRKLLKDQYRKIAYQHMNNRIATIKESGEKAKQQEYVPKARSLAEKLMQATQLLSEHKAKGEVVNNLISNSDALLTQSYGLIRTYRSLINILEEDEAIYLTDNGVSRTHRMLSVIDVWQDYFDGKFKGRGVGYWILLALLVDIAAMVLFSYTFRREE</sequence>
<dbReference type="RefSeq" id="WP_134849861.1">
    <property type="nucleotide sequence ID" value="NZ_CP197400.1"/>
</dbReference>
<keyword evidence="2" id="KW-1185">Reference proteome</keyword>
<accession>A0A4Y8WNG9</accession>